<dbReference type="EMBL" id="SRYB01000011">
    <property type="protein sequence ID" value="TGY78731.1"/>
    <property type="molecule type" value="Genomic_DNA"/>
</dbReference>
<gene>
    <name evidence="1" type="ORF">E5331_09160</name>
</gene>
<name>A0AC61RGS2_9BACT</name>
<evidence type="ECO:0000313" key="2">
    <source>
        <dbReference type="Proteomes" id="UP000306319"/>
    </source>
</evidence>
<comment type="caution">
    <text evidence="1">The sequence shown here is derived from an EMBL/GenBank/DDBJ whole genome shotgun (WGS) entry which is preliminary data.</text>
</comment>
<accession>A0AC61RGS2</accession>
<evidence type="ECO:0000313" key="1">
    <source>
        <dbReference type="EMBL" id="TGY78731.1"/>
    </source>
</evidence>
<protein>
    <submittedName>
        <fullName evidence="1">GLPGLI family protein</fullName>
    </submittedName>
</protein>
<proteinExistence type="predicted"/>
<reference evidence="1" key="1">
    <citation type="submission" date="2019-04" db="EMBL/GenBank/DDBJ databases">
        <title>Microbes associate with the intestines of laboratory mice.</title>
        <authorList>
            <person name="Navarre W."/>
            <person name="Wong E."/>
            <person name="Huang K."/>
            <person name="Tropini C."/>
            <person name="Ng K."/>
            <person name="Yu B."/>
        </authorList>
    </citation>
    <scope>NUCLEOTIDE SEQUENCE</scope>
    <source>
        <strain evidence="1">NM04_E33</strain>
    </source>
</reference>
<sequence>MKRPIKFLASILMLTGCLDIFDISAQVSVSYAMDSPTFTLAHEDTDKYETLDTCYLNVSYLLKYRNSEKDDSLSFNDIMDLQMGRHYNAFFSRDLRALDTRNTKELKTNMQFSTIPENYIGFDVLINHSDSLTTVTNRLPYTSQVIEYSESTDIPKWTYMPEDVDTIMGYHCHVAICNYEGRDWKVYYTNDIPIPYGPWKLNGVKGLVLKAVDTENNFIFEAVGLTQKPQSIIRYDWSRKKMKKEDWKKFERDMYKNAGSFVRNTGARILIMDNSEQGFHRLNEDWSQYYNPIGRK</sequence>
<dbReference type="Proteomes" id="UP000306319">
    <property type="component" value="Unassembled WGS sequence"/>
</dbReference>
<organism evidence="1 2">
    <name type="scientific">Lepagella muris</name>
    <dbReference type="NCBI Taxonomy" id="3032870"/>
    <lineage>
        <taxon>Bacteria</taxon>
        <taxon>Pseudomonadati</taxon>
        <taxon>Bacteroidota</taxon>
        <taxon>Bacteroidia</taxon>
        <taxon>Bacteroidales</taxon>
        <taxon>Muribaculaceae</taxon>
        <taxon>Lepagella</taxon>
    </lineage>
</organism>
<keyword evidence="2" id="KW-1185">Reference proteome</keyword>